<sequence length="54" mass="5492">MCRVIRRERGGGSGSGHASVRAGCQDLKKSSKVGESNSSVGNIAVPESGCRLGC</sequence>
<reference evidence="2" key="1">
    <citation type="submission" date="2014-11" db="EMBL/GenBank/DDBJ databases">
        <authorList>
            <person name="Amaro Gonzalez C."/>
        </authorList>
    </citation>
    <scope>NUCLEOTIDE SEQUENCE</scope>
</reference>
<protein>
    <submittedName>
        <fullName evidence="2">Uncharacterized protein</fullName>
    </submittedName>
</protein>
<dbReference type="EMBL" id="GBXM01107226">
    <property type="protein sequence ID" value="JAH01351.1"/>
    <property type="molecule type" value="Transcribed_RNA"/>
</dbReference>
<evidence type="ECO:0000256" key="1">
    <source>
        <dbReference type="SAM" id="MobiDB-lite"/>
    </source>
</evidence>
<name>A0A0E9P9L9_ANGAN</name>
<evidence type="ECO:0000313" key="2">
    <source>
        <dbReference type="EMBL" id="JAH01351.1"/>
    </source>
</evidence>
<feature type="region of interest" description="Disordered" evidence="1">
    <location>
        <begin position="1"/>
        <end position="54"/>
    </location>
</feature>
<accession>A0A0E9P9L9</accession>
<feature type="compositionally biased region" description="Basic and acidic residues" evidence="1">
    <location>
        <begin position="1"/>
        <end position="10"/>
    </location>
</feature>
<reference evidence="2" key="2">
    <citation type="journal article" date="2015" name="Fish Shellfish Immunol.">
        <title>Early steps in the European eel (Anguilla anguilla)-Vibrio vulnificus interaction in the gills: Role of the RtxA13 toxin.</title>
        <authorList>
            <person name="Callol A."/>
            <person name="Pajuelo D."/>
            <person name="Ebbesson L."/>
            <person name="Teles M."/>
            <person name="MacKenzie S."/>
            <person name="Amaro C."/>
        </authorList>
    </citation>
    <scope>NUCLEOTIDE SEQUENCE</scope>
</reference>
<proteinExistence type="predicted"/>
<dbReference type="AlphaFoldDB" id="A0A0E9P9L9"/>
<organism evidence="2">
    <name type="scientific">Anguilla anguilla</name>
    <name type="common">European freshwater eel</name>
    <name type="synonym">Muraena anguilla</name>
    <dbReference type="NCBI Taxonomy" id="7936"/>
    <lineage>
        <taxon>Eukaryota</taxon>
        <taxon>Metazoa</taxon>
        <taxon>Chordata</taxon>
        <taxon>Craniata</taxon>
        <taxon>Vertebrata</taxon>
        <taxon>Euteleostomi</taxon>
        <taxon>Actinopterygii</taxon>
        <taxon>Neopterygii</taxon>
        <taxon>Teleostei</taxon>
        <taxon>Anguilliformes</taxon>
        <taxon>Anguillidae</taxon>
        <taxon>Anguilla</taxon>
    </lineage>
</organism>